<evidence type="ECO:0000256" key="9">
    <source>
        <dbReference type="SAM" id="MobiDB-lite"/>
    </source>
</evidence>
<dbReference type="EMBL" id="JABDTM020026262">
    <property type="protein sequence ID" value="KAH0812137.1"/>
    <property type="molecule type" value="Genomic_DNA"/>
</dbReference>
<dbReference type="AlphaFoldDB" id="A0A8J6L9M3"/>
<keyword evidence="12" id="KW-1185">Reference proteome</keyword>
<evidence type="ECO:0000256" key="5">
    <source>
        <dbReference type="ARBA" id="ARBA00023163"/>
    </source>
</evidence>
<evidence type="ECO:0000256" key="8">
    <source>
        <dbReference type="RuleBase" id="RU364024"/>
    </source>
</evidence>
<reference evidence="11" key="2">
    <citation type="submission" date="2021-08" db="EMBL/GenBank/DDBJ databases">
        <authorList>
            <person name="Eriksson T."/>
        </authorList>
    </citation>
    <scope>NUCLEOTIDE SEQUENCE</scope>
    <source>
        <strain evidence="11">Stoneville</strain>
        <tissue evidence="11">Whole head</tissue>
    </source>
</reference>
<evidence type="ECO:0000256" key="4">
    <source>
        <dbReference type="ARBA" id="ARBA00023015"/>
    </source>
</evidence>
<protein>
    <recommendedName>
        <fullName evidence="8">General transcription factor IIH subunit 4</fullName>
    </recommendedName>
</protein>
<dbReference type="InterPro" id="IPR040662">
    <property type="entry name" value="Tfb2_C"/>
</dbReference>
<dbReference type="InterPro" id="IPR012337">
    <property type="entry name" value="RNaseH-like_sf"/>
</dbReference>
<evidence type="ECO:0000256" key="3">
    <source>
        <dbReference type="ARBA" id="ARBA00022763"/>
    </source>
</evidence>
<keyword evidence="6 8" id="KW-0234">DNA repair</keyword>
<name>A0A8J6L9M3_TENMO</name>
<dbReference type="Gene3D" id="3.30.70.2610">
    <property type="match status" value="1"/>
</dbReference>
<evidence type="ECO:0000256" key="7">
    <source>
        <dbReference type="ARBA" id="ARBA00023242"/>
    </source>
</evidence>
<dbReference type="Gene3D" id="3.30.420.10">
    <property type="entry name" value="Ribonuclease H-like superfamily/Ribonuclease H"/>
    <property type="match status" value="1"/>
</dbReference>
<dbReference type="InterPro" id="IPR036397">
    <property type="entry name" value="RNaseH_sf"/>
</dbReference>
<organism evidence="11 12">
    <name type="scientific">Tenebrio molitor</name>
    <name type="common">Yellow mealworm beetle</name>
    <dbReference type="NCBI Taxonomy" id="7067"/>
    <lineage>
        <taxon>Eukaryota</taxon>
        <taxon>Metazoa</taxon>
        <taxon>Ecdysozoa</taxon>
        <taxon>Arthropoda</taxon>
        <taxon>Hexapoda</taxon>
        <taxon>Insecta</taxon>
        <taxon>Pterygota</taxon>
        <taxon>Neoptera</taxon>
        <taxon>Endopterygota</taxon>
        <taxon>Coleoptera</taxon>
        <taxon>Polyphaga</taxon>
        <taxon>Cucujiformia</taxon>
        <taxon>Tenebrionidae</taxon>
        <taxon>Tenebrio</taxon>
    </lineage>
</organism>
<sequence>MPDLYMGFQFLLLDRQAQVWHFILQYLDTVEQRGLNLVECLTFLFQLSFSTLGKDYSTEGMSPGLLIFLQHLREFGLVYQRKRKVGRFYPTRLALNITCAQNSEGPVLEEDTPKGYIIVETNYRVYVYSDSNLQVALIGLFTELMYRFPNLVVGVITRDSIRQALKGGITADQIIGYLKQHAHSQMLQGEAKQPLPPTVVDQIKLWEIERNRLVYSEGVLYSQFLSQVDFNILREYAQSNGHLICCYANNLRTLNKHLNAASGWDATTTKVSQTQGSVERANQDIQNMLTAYMQDNDSNKWSEGLPFVQFAKNTTYHEGIRQSPYEALFGVKPKRGIASSSLPRGQIANIETEEQLEAYINTFEENLGTDDHVLDESDVDNQNTKADPQPSMSSSQALSDPPPSTSSSQALTDPQPSTSSCQALTEQLELISSKRVAAKEIFYFKQQKCCEPQNESFLRPKLVIP</sequence>
<comment type="caution">
    <text evidence="11">The sequence shown here is derived from an EMBL/GenBank/DDBJ whole genome shotgun (WGS) entry which is preliminary data.</text>
</comment>
<dbReference type="Pfam" id="PF03849">
    <property type="entry name" value="Tfb2"/>
    <property type="match status" value="1"/>
</dbReference>
<dbReference type="GO" id="GO:0001671">
    <property type="term" value="F:ATPase activator activity"/>
    <property type="evidence" value="ECO:0007669"/>
    <property type="project" value="InterPro"/>
</dbReference>
<reference evidence="11" key="1">
    <citation type="journal article" date="2020" name="J Insects Food Feed">
        <title>The yellow mealworm (Tenebrio molitor) genome: a resource for the emerging insects as food and feed industry.</title>
        <authorList>
            <person name="Eriksson T."/>
            <person name="Andere A."/>
            <person name="Kelstrup H."/>
            <person name="Emery V."/>
            <person name="Picard C."/>
        </authorList>
    </citation>
    <scope>NUCLEOTIDE SEQUENCE</scope>
    <source>
        <strain evidence="11">Stoneville</strain>
        <tissue evidence="11">Whole head</tissue>
    </source>
</reference>
<feature type="compositionally biased region" description="Polar residues" evidence="9">
    <location>
        <begin position="405"/>
        <end position="422"/>
    </location>
</feature>
<dbReference type="Proteomes" id="UP000719412">
    <property type="component" value="Unassembled WGS sequence"/>
</dbReference>
<gene>
    <name evidence="11" type="ORF">GEV33_010652</name>
</gene>
<dbReference type="GO" id="GO:0000439">
    <property type="term" value="C:transcription factor TFIIH core complex"/>
    <property type="evidence" value="ECO:0007669"/>
    <property type="project" value="InterPro"/>
</dbReference>
<keyword evidence="3 8" id="KW-0227">DNA damage</keyword>
<dbReference type="GO" id="GO:0005675">
    <property type="term" value="C:transcription factor TFIIH holo complex"/>
    <property type="evidence" value="ECO:0007669"/>
    <property type="project" value="TreeGrafter"/>
</dbReference>
<proteinExistence type="inferred from homology"/>
<evidence type="ECO:0000256" key="2">
    <source>
        <dbReference type="ARBA" id="ARBA00007132"/>
    </source>
</evidence>
<keyword evidence="4 8" id="KW-0805">Transcription regulation</keyword>
<feature type="compositionally biased region" description="Polar residues" evidence="9">
    <location>
        <begin position="380"/>
        <end position="398"/>
    </location>
</feature>
<evidence type="ECO:0000256" key="6">
    <source>
        <dbReference type="ARBA" id="ARBA00023204"/>
    </source>
</evidence>
<comment type="similarity">
    <text evidence="2 8">Belongs to the TFB2 family.</text>
</comment>
<dbReference type="PANTHER" id="PTHR13152:SF0">
    <property type="entry name" value="GENERAL TRANSCRIPTION FACTOR IIH SUBUNIT 4"/>
    <property type="match status" value="1"/>
</dbReference>
<dbReference type="GO" id="GO:0003690">
    <property type="term" value="F:double-stranded DNA binding"/>
    <property type="evidence" value="ECO:0007669"/>
    <property type="project" value="TreeGrafter"/>
</dbReference>
<evidence type="ECO:0000259" key="10">
    <source>
        <dbReference type="Pfam" id="PF18307"/>
    </source>
</evidence>
<evidence type="ECO:0000256" key="1">
    <source>
        <dbReference type="ARBA" id="ARBA00004123"/>
    </source>
</evidence>
<dbReference type="Pfam" id="PF18307">
    <property type="entry name" value="Tfb2_C"/>
    <property type="match status" value="1"/>
</dbReference>
<feature type="region of interest" description="Disordered" evidence="9">
    <location>
        <begin position="373"/>
        <end position="422"/>
    </location>
</feature>
<dbReference type="NCBIfam" id="TIGR00625">
    <property type="entry name" value="tfb2"/>
    <property type="match status" value="1"/>
</dbReference>
<evidence type="ECO:0000313" key="12">
    <source>
        <dbReference type="Proteomes" id="UP000719412"/>
    </source>
</evidence>
<comment type="function">
    <text evidence="8">Component of the general transcription and DNA repair factor IIH (TFIIH) core complex which is involved in general and transcription-coupled nucleotide excision repair (NER) of damaged DNA.</text>
</comment>
<keyword evidence="7 8" id="KW-0539">Nucleus</keyword>
<feature type="domain" description="Transcription factor Tfb2 C-terminal" evidence="10">
    <location>
        <begin position="201"/>
        <end position="250"/>
    </location>
</feature>
<dbReference type="SUPFAM" id="SSF53098">
    <property type="entry name" value="Ribonuclease H-like"/>
    <property type="match status" value="1"/>
</dbReference>
<evidence type="ECO:0000313" key="11">
    <source>
        <dbReference type="EMBL" id="KAH0812137.1"/>
    </source>
</evidence>
<keyword evidence="5 8" id="KW-0804">Transcription</keyword>
<dbReference type="GO" id="GO:0006289">
    <property type="term" value="P:nucleotide-excision repair"/>
    <property type="evidence" value="ECO:0007669"/>
    <property type="project" value="InterPro"/>
</dbReference>
<accession>A0A8J6L9M3</accession>
<dbReference type="PANTHER" id="PTHR13152">
    <property type="entry name" value="TFIIH, POLYPEPTIDE 4"/>
    <property type="match status" value="1"/>
</dbReference>
<comment type="subcellular location">
    <subcellularLocation>
        <location evidence="1 8">Nucleus</location>
    </subcellularLocation>
</comment>
<dbReference type="InterPro" id="IPR004598">
    <property type="entry name" value="TFIIH_p52/Tfb2"/>
</dbReference>